<dbReference type="PANTHER" id="PTHR33698">
    <property type="entry name" value="NUCLEAR TRANSPORT FACTOR 2 (NTF2)-LIKE PROTEIN"/>
    <property type="match status" value="1"/>
</dbReference>
<comment type="caution">
    <text evidence="2">The sequence shown here is derived from an EMBL/GenBank/DDBJ whole genome shotgun (WGS) entry which is preliminary data.</text>
</comment>
<dbReference type="EMBL" id="JAGKQH010000007">
    <property type="protein sequence ID" value="KAG6594694.1"/>
    <property type="molecule type" value="Genomic_DNA"/>
</dbReference>
<evidence type="ECO:0000256" key="1">
    <source>
        <dbReference type="SAM" id="Phobius"/>
    </source>
</evidence>
<dbReference type="Proteomes" id="UP000685013">
    <property type="component" value="Chromosome 7"/>
</dbReference>
<keyword evidence="1" id="KW-1133">Transmembrane helix</keyword>
<gene>
    <name evidence="2" type="ORF">SDJN03_11247</name>
</gene>
<sequence>MAILCPFQDENPLLSNGLQSFLIFCHFTFPMAFSSSTNIIHLPISISPSNSSSNSNNYNSAASLYTRRCPPPAAKHQLYLCVKCNGSNKSWVPGKDDNDNDKTLKRVHKLYEVIKNKNMNQVYEVIADELPDAYNSIPAIRVFRAILSVLEFFSHISKTFVNSLKFTAKPTTKNGSMAGVKWKLGWQRTLMTLGKGIDIQSHHIYVGKLLIGNMERIMDASVQQKPIEEVSEVFGAEGFEFGAVKEEASSTIVSGLLLLCSLALLLPVFCSLMAGV</sequence>
<proteinExistence type="predicted"/>
<feature type="transmembrane region" description="Helical" evidence="1">
    <location>
        <begin position="252"/>
        <end position="274"/>
    </location>
</feature>
<keyword evidence="1" id="KW-0472">Membrane</keyword>
<reference evidence="2 3" key="1">
    <citation type="journal article" date="2021" name="Hortic Res">
        <title>The domestication of Cucurbita argyrosperma as revealed by the genome of its wild relative.</title>
        <authorList>
            <person name="Barrera-Redondo J."/>
            <person name="Sanchez-de la Vega G."/>
            <person name="Aguirre-Liguori J.A."/>
            <person name="Castellanos-Morales G."/>
            <person name="Gutierrez-Guerrero Y.T."/>
            <person name="Aguirre-Dugua X."/>
            <person name="Aguirre-Planter E."/>
            <person name="Tenaillon M.I."/>
            <person name="Lira-Saade R."/>
            <person name="Eguiarte L.E."/>
        </authorList>
    </citation>
    <scope>NUCLEOTIDE SEQUENCE [LARGE SCALE GENOMIC DNA]</scope>
    <source>
        <strain evidence="2">JBR-2021</strain>
    </source>
</reference>
<keyword evidence="1" id="KW-0812">Transmembrane</keyword>
<evidence type="ECO:0000313" key="3">
    <source>
        <dbReference type="Proteomes" id="UP000685013"/>
    </source>
</evidence>
<evidence type="ECO:0000313" key="2">
    <source>
        <dbReference type="EMBL" id="KAG6594694.1"/>
    </source>
</evidence>
<dbReference type="PANTHER" id="PTHR33698:SF6">
    <property type="entry name" value="TRANSMEMBRANE PROTEIN"/>
    <property type="match status" value="1"/>
</dbReference>
<keyword evidence="3" id="KW-1185">Reference proteome</keyword>
<name>A0AAV6N9R3_9ROSI</name>
<accession>A0AAV6N9R3</accession>
<feature type="non-terminal residue" evidence="2">
    <location>
        <position position="1"/>
    </location>
</feature>
<dbReference type="AlphaFoldDB" id="A0AAV6N9R3"/>
<organism evidence="2 3">
    <name type="scientific">Cucurbita argyrosperma subsp. sororia</name>
    <dbReference type="NCBI Taxonomy" id="37648"/>
    <lineage>
        <taxon>Eukaryota</taxon>
        <taxon>Viridiplantae</taxon>
        <taxon>Streptophyta</taxon>
        <taxon>Embryophyta</taxon>
        <taxon>Tracheophyta</taxon>
        <taxon>Spermatophyta</taxon>
        <taxon>Magnoliopsida</taxon>
        <taxon>eudicotyledons</taxon>
        <taxon>Gunneridae</taxon>
        <taxon>Pentapetalae</taxon>
        <taxon>rosids</taxon>
        <taxon>fabids</taxon>
        <taxon>Cucurbitales</taxon>
        <taxon>Cucurbitaceae</taxon>
        <taxon>Cucurbiteae</taxon>
        <taxon>Cucurbita</taxon>
    </lineage>
</organism>
<protein>
    <submittedName>
        <fullName evidence="2">Uncharacterized protein</fullName>
    </submittedName>
</protein>